<dbReference type="Pfam" id="PF07228">
    <property type="entry name" value="SpoIIE"/>
    <property type="match status" value="1"/>
</dbReference>
<dbReference type="PANTHER" id="PTHR35801">
    <property type="entry name" value="PHOSPHOSERINE PHOSPHATASE RSBX"/>
    <property type="match status" value="1"/>
</dbReference>
<dbReference type="AlphaFoldDB" id="I3Y5Y6"/>
<proteinExistence type="predicted"/>
<protein>
    <submittedName>
        <fullName evidence="2">Stage II sporulation protein E (SpoIIE)</fullName>
    </submittedName>
</protein>
<dbReference type="InterPro" id="IPR001932">
    <property type="entry name" value="PPM-type_phosphatase-like_dom"/>
</dbReference>
<dbReference type="PANTHER" id="PTHR35801:SF1">
    <property type="entry name" value="PHOSPHOSERINE PHOSPHATASE RSBX"/>
    <property type="match status" value="1"/>
</dbReference>
<sequence length="205" mass="21675">MALTAPDSCGAHVGGRLGQALRALRDGEPCGDQLGCWITSGGLRLALADGLGHGREAHAAAATAMHQLAAECTEPALDVVFARCDQRLLNTRGVALAVVDICGDDASIQHAAVGNVRTLLVQDDRVKRLGGARGIVGAGFSSLRTERLTINPGDWLIIFSDGIRENAGIVDCLVDAQPSDQFAEGLLARWADERDDASLLLYRHR</sequence>
<dbReference type="InterPro" id="IPR039248">
    <property type="entry name" value="Ptase_RsbX"/>
</dbReference>
<organism evidence="2 3">
    <name type="scientific">Thiocystis violascens (strain ATCC 17096 / DSM 198 / 6111)</name>
    <name type="common">Chromatium violascens</name>
    <dbReference type="NCBI Taxonomy" id="765911"/>
    <lineage>
        <taxon>Bacteria</taxon>
        <taxon>Pseudomonadati</taxon>
        <taxon>Pseudomonadota</taxon>
        <taxon>Gammaproteobacteria</taxon>
        <taxon>Chromatiales</taxon>
        <taxon>Chromatiaceae</taxon>
        <taxon>Thiocystis</taxon>
    </lineage>
</organism>
<feature type="domain" description="PPM-type phosphatase" evidence="1">
    <location>
        <begin position="14"/>
        <end position="204"/>
    </location>
</feature>
<name>I3Y5Y6_THIV6</name>
<reference evidence="2 3" key="1">
    <citation type="submission" date="2012-06" db="EMBL/GenBank/DDBJ databases">
        <title>Complete sequence of Thiocystis violascens DSM 198.</title>
        <authorList>
            <consortium name="US DOE Joint Genome Institute"/>
            <person name="Lucas S."/>
            <person name="Han J."/>
            <person name="Lapidus A."/>
            <person name="Cheng J.-F."/>
            <person name="Goodwin L."/>
            <person name="Pitluck S."/>
            <person name="Peters L."/>
            <person name="Ovchinnikova G."/>
            <person name="Teshima H."/>
            <person name="Detter J.C."/>
            <person name="Han C."/>
            <person name="Tapia R."/>
            <person name="Land M."/>
            <person name="Hauser L."/>
            <person name="Kyrpides N."/>
            <person name="Ivanova N."/>
            <person name="Pagani I."/>
            <person name="Vogl K."/>
            <person name="Liu Z."/>
            <person name="Frigaard N.-U."/>
            <person name="Bryant D."/>
            <person name="Woyke T."/>
        </authorList>
    </citation>
    <scope>NUCLEOTIDE SEQUENCE [LARGE SCALE GENOMIC DNA]</scope>
    <source>
        <strain evidence="3">ATCC 17096 / DSM 198 / 6111</strain>
    </source>
</reference>
<evidence type="ECO:0000259" key="1">
    <source>
        <dbReference type="SMART" id="SM00331"/>
    </source>
</evidence>
<dbReference type="SUPFAM" id="SSF81606">
    <property type="entry name" value="PP2C-like"/>
    <property type="match status" value="1"/>
</dbReference>
<dbReference type="RefSeq" id="WP_014776908.1">
    <property type="nucleotide sequence ID" value="NC_018012.1"/>
</dbReference>
<dbReference type="InterPro" id="IPR036457">
    <property type="entry name" value="PPM-type-like_dom_sf"/>
</dbReference>
<dbReference type="Gene3D" id="3.60.40.10">
    <property type="entry name" value="PPM-type phosphatase domain"/>
    <property type="match status" value="1"/>
</dbReference>
<dbReference type="STRING" id="765911.Thivi_0335"/>
<dbReference type="KEGG" id="tvi:Thivi_0335"/>
<evidence type="ECO:0000313" key="3">
    <source>
        <dbReference type="Proteomes" id="UP000006062"/>
    </source>
</evidence>
<dbReference type="EMBL" id="CP003154">
    <property type="protein sequence ID" value="AFL72404.1"/>
    <property type="molecule type" value="Genomic_DNA"/>
</dbReference>
<dbReference type="OrthoDB" id="479131at2"/>
<dbReference type="HOGENOM" id="CLU_112038_0_0_6"/>
<keyword evidence="3" id="KW-1185">Reference proteome</keyword>
<accession>I3Y5Y6</accession>
<evidence type="ECO:0000313" key="2">
    <source>
        <dbReference type="EMBL" id="AFL72404.1"/>
    </source>
</evidence>
<dbReference type="Proteomes" id="UP000006062">
    <property type="component" value="Chromosome"/>
</dbReference>
<dbReference type="eggNOG" id="COG2208">
    <property type="taxonomic scope" value="Bacteria"/>
</dbReference>
<dbReference type="SMART" id="SM00331">
    <property type="entry name" value="PP2C_SIG"/>
    <property type="match status" value="1"/>
</dbReference>
<gene>
    <name evidence="2" type="ordered locus">Thivi_0335</name>
</gene>